<reference evidence="1" key="1">
    <citation type="submission" date="2023-10" db="EMBL/GenBank/DDBJ databases">
        <authorList>
            <person name="Chen Y."/>
            <person name="Shah S."/>
            <person name="Dougan E. K."/>
            <person name="Thang M."/>
            <person name="Chan C."/>
        </authorList>
    </citation>
    <scope>NUCLEOTIDE SEQUENCE [LARGE SCALE GENOMIC DNA]</scope>
</reference>
<accession>A0ABN9WAE3</accession>
<dbReference type="EMBL" id="CAUYUJ010018283">
    <property type="protein sequence ID" value="CAK0882311.1"/>
    <property type="molecule type" value="Genomic_DNA"/>
</dbReference>
<evidence type="ECO:0000313" key="2">
    <source>
        <dbReference type="Proteomes" id="UP001189429"/>
    </source>
</evidence>
<proteinExistence type="predicted"/>
<name>A0ABN9WAE3_9DINO</name>
<sequence>MLRGSLAEGNEVQCKDASVAARARQLDLRPGPEQQHRSLFVVWDSRLVHQGHTHRQSARGWSPPLIRPRFFAPADAASWRRALGEEGYVVVADVLPEEDVEKALAMLLGDLQMLAPEVQSLEEVREHHLPPAMGLNDLRAAGGLCHGGFAWFLRCHPRVADFFQRLFGLPAGTPLTGSVDVVALAPLGSAASQGKQWLHLDYSPPQGTIIASFMKYLGVKLGPGATNDMQWAEAAGKYHMRLCLLRDCPAPNEVIVRDYNSAALPVLSYLMQFFVIDPKLYFSELDGLHRVLRCPPKAFTRNDLLSMRRWVSMTSFTSMLALSFATMWRAAAVTMTEWPRWLESLREHALEEGLATRVVQGLWSAPFWKEERAMVQTFDDHLSARPHARLRRNGVRAAASLNKARREIEQHARRSQGRDSVPVQKAIYQSLAQELHDDSFHVTIGKRLEKWLAEDGEVVPGDLQERWHRLRATLATLKPGVCWAVVKTLAGAWPTSHRMHVLDERLTCRFGCQAEDDICHYLRCPRAWHLVSLPRWIPSARLLVRLGLGLPEDQIEDDELQRAAVRIALMYHLYNIIRHEIADNTYDYNMHTSALSAARQRV</sequence>
<dbReference type="Gene3D" id="2.60.120.620">
    <property type="entry name" value="q2cbj1_9rhob like domain"/>
    <property type="match status" value="1"/>
</dbReference>
<protein>
    <submittedName>
        <fullName evidence="1">Uncharacterized protein</fullName>
    </submittedName>
</protein>
<comment type="caution">
    <text evidence="1">The sequence shown here is derived from an EMBL/GenBank/DDBJ whole genome shotgun (WGS) entry which is preliminary data.</text>
</comment>
<dbReference type="Proteomes" id="UP001189429">
    <property type="component" value="Unassembled WGS sequence"/>
</dbReference>
<organism evidence="1 2">
    <name type="scientific">Prorocentrum cordatum</name>
    <dbReference type="NCBI Taxonomy" id="2364126"/>
    <lineage>
        <taxon>Eukaryota</taxon>
        <taxon>Sar</taxon>
        <taxon>Alveolata</taxon>
        <taxon>Dinophyceae</taxon>
        <taxon>Prorocentrales</taxon>
        <taxon>Prorocentraceae</taxon>
        <taxon>Prorocentrum</taxon>
    </lineage>
</organism>
<evidence type="ECO:0000313" key="1">
    <source>
        <dbReference type="EMBL" id="CAK0882311.1"/>
    </source>
</evidence>
<dbReference type="SUPFAM" id="SSF51197">
    <property type="entry name" value="Clavaminate synthase-like"/>
    <property type="match status" value="1"/>
</dbReference>
<gene>
    <name evidence="1" type="ORF">PCOR1329_LOCUS64872</name>
</gene>
<keyword evidence="2" id="KW-1185">Reference proteome</keyword>